<dbReference type="Gene3D" id="3.90.70.10">
    <property type="entry name" value="Cysteine proteinases"/>
    <property type="match status" value="2"/>
</dbReference>
<evidence type="ECO:0000313" key="3">
    <source>
        <dbReference type="EMBL" id="CAK0909338.1"/>
    </source>
</evidence>
<proteinExistence type="predicted"/>
<gene>
    <name evidence="3" type="ORF">PCOR1329_LOCUS83777</name>
</gene>
<accession>A0ABN9YB64</accession>
<dbReference type="InterPro" id="IPR038765">
    <property type="entry name" value="Papain-like_cys_pep_sf"/>
</dbReference>
<dbReference type="Proteomes" id="UP001189429">
    <property type="component" value="Unassembled WGS sequence"/>
</dbReference>
<feature type="region of interest" description="Disordered" evidence="1">
    <location>
        <begin position="711"/>
        <end position="754"/>
    </location>
</feature>
<comment type="caution">
    <text evidence="3">The sequence shown here is derived from an EMBL/GenBank/DDBJ whole genome shotgun (WGS) entry which is preliminary data.</text>
</comment>
<feature type="compositionally biased region" description="Basic and acidic residues" evidence="1">
    <location>
        <begin position="893"/>
        <end position="907"/>
    </location>
</feature>
<feature type="compositionally biased region" description="Low complexity" evidence="1">
    <location>
        <begin position="741"/>
        <end position="750"/>
    </location>
</feature>
<evidence type="ECO:0000259" key="2">
    <source>
        <dbReference type="Pfam" id="PF00443"/>
    </source>
</evidence>
<name>A0ABN9YB64_9DINO</name>
<evidence type="ECO:0000256" key="1">
    <source>
        <dbReference type="SAM" id="MobiDB-lite"/>
    </source>
</evidence>
<sequence>MGDPDAKQNMLAAEAWLRCQQTYIWVYEAHSAAHIMHRTPLVRWSLGDADGRCVGAAVWFSEGHLVRVARGWRGMDGAEGVREDAPWLRVAAGGRDVAGPQSIAALQEVNASAGGEGQRTRVDAVMPVLPGLRNPQWYCFMNAPLQAFFALPAGRQALRTVPRGSPADWAGWHFAERHSAEQRSGRTPDFDRLLAHTMWEMECSGGSRPILLDAIPRVFYDRTQQDAGEFLQEVLNDERAPVVSELFRMKKEWQLTRAPQCLWVQLVAQEYDAASGRVMKVPHAVVPNQKLRLSGHEYTLVSCVFHHGAGFHTGHYNACCRTSHGGRTRWEMRDDGEVWRSVAPSDARGWKTAADSSVHILMYARVAAIPEPERGRSSATSEEKRPGGRVMQGVAARKGRAPAVHILPCDLVAPVRVIRESDIRALRMLLSPCEKPDAWDVPGLEFMPGELRAQLWKAWGDTGSILRVMQEAWVRAWQGWEESWDALAGAPDAEDRCRVVEERTCKFMEFLMGEVVFEAKTDEERGAEMTRDGRCVGASLAHGVNASLADSIFQFVTNAGWCGHALASAEERRGACEACLRYLRNVEDAWLNLASHGGELSVAAHAGEIVRFALARQGMHRDMRCGSGTWHSENTVMRLVPLDDALEKIQMQKAATPVPKPDGLREAGEILETTKANAVVCEKSSFDEGDINAQRIEAVRTFVQRLDEECAHGGADDTPNSSEDEEGGGKAERAGKRGCVREGAASGANEAAREAVERDMLTQAGRERTWFTYVSANASGEVEQLTPAEIAEGAKQIYRALDGKYVDVNNRKQKVNGDMTKVRHVPTLGKAAHKLLTHIEHTSRRLSGTQEARRVMRFETNALRVRYGVPIFVTFSPDEGHNLLMVRLSRTQRQDPVHKAADDEAHSRLAGGRGWPRVAPDMDGLQMDLPMATGEAGVPPWNERRRILARDPMASVDGFRILVDATL</sequence>
<feature type="non-terminal residue" evidence="3">
    <location>
        <position position="967"/>
    </location>
</feature>
<dbReference type="Pfam" id="PF00443">
    <property type="entry name" value="UCH"/>
    <property type="match status" value="1"/>
</dbReference>
<dbReference type="EMBL" id="CAUYUJ010022175">
    <property type="protein sequence ID" value="CAK0909338.1"/>
    <property type="molecule type" value="Genomic_DNA"/>
</dbReference>
<dbReference type="InterPro" id="IPR050164">
    <property type="entry name" value="Peptidase_C19"/>
</dbReference>
<reference evidence="3" key="1">
    <citation type="submission" date="2023-10" db="EMBL/GenBank/DDBJ databases">
        <authorList>
            <person name="Chen Y."/>
            <person name="Shah S."/>
            <person name="Dougan E. K."/>
            <person name="Thang M."/>
            <person name="Chan C."/>
        </authorList>
    </citation>
    <scope>NUCLEOTIDE SEQUENCE [LARGE SCALE GENOMIC DNA]</scope>
</reference>
<organism evidence="3 4">
    <name type="scientific">Prorocentrum cordatum</name>
    <dbReference type="NCBI Taxonomy" id="2364126"/>
    <lineage>
        <taxon>Eukaryota</taxon>
        <taxon>Sar</taxon>
        <taxon>Alveolata</taxon>
        <taxon>Dinophyceae</taxon>
        <taxon>Prorocentrales</taxon>
        <taxon>Prorocentraceae</taxon>
        <taxon>Prorocentrum</taxon>
    </lineage>
</organism>
<dbReference type="SUPFAM" id="SSF54001">
    <property type="entry name" value="Cysteine proteinases"/>
    <property type="match status" value="1"/>
</dbReference>
<feature type="region of interest" description="Disordered" evidence="1">
    <location>
        <begin position="893"/>
        <end position="917"/>
    </location>
</feature>
<keyword evidence="4" id="KW-1185">Reference proteome</keyword>
<dbReference type="InterPro" id="IPR001394">
    <property type="entry name" value="Peptidase_C19_UCH"/>
</dbReference>
<evidence type="ECO:0000313" key="4">
    <source>
        <dbReference type="Proteomes" id="UP001189429"/>
    </source>
</evidence>
<feature type="domain" description="Peptidase C19 ubiquitin carboxyl-terminal hydrolase" evidence="2">
    <location>
        <begin position="131"/>
        <end position="363"/>
    </location>
</feature>
<protein>
    <recommendedName>
        <fullName evidence="2">Peptidase C19 ubiquitin carboxyl-terminal hydrolase domain-containing protein</fullName>
    </recommendedName>
</protein>
<dbReference type="PANTHER" id="PTHR24006">
    <property type="entry name" value="UBIQUITIN CARBOXYL-TERMINAL HYDROLASE"/>
    <property type="match status" value="1"/>
</dbReference>